<evidence type="ECO:0000313" key="1">
    <source>
        <dbReference type="EMBL" id="KAJ2767093.1"/>
    </source>
</evidence>
<gene>
    <name evidence="1" type="ORF">GGI18_005866</name>
</gene>
<protein>
    <submittedName>
        <fullName evidence="1">Uncharacterized protein</fullName>
    </submittedName>
</protein>
<keyword evidence="2" id="KW-1185">Reference proteome</keyword>
<reference evidence="1" key="1">
    <citation type="submission" date="2022-07" db="EMBL/GenBank/DDBJ databases">
        <title>Phylogenomic reconstructions and comparative analyses of Kickxellomycotina fungi.</title>
        <authorList>
            <person name="Reynolds N.K."/>
            <person name="Stajich J.E."/>
            <person name="Barry K."/>
            <person name="Grigoriev I.V."/>
            <person name="Crous P."/>
            <person name="Smith M.E."/>
        </authorList>
    </citation>
    <scope>NUCLEOTIDE SEQUENCE</scope>
    <source>
        <strain evidence="1">BCRC 34191</strain>
    </source>
</reference>
<evidence type="ECO:0000313" key="2">
    <source>
        <dbReference type="Proteomes" id="UP001140066"/>
    </source>
</evidence>
<organism evidence="1 2">
    <name type="scientific">Coemansia linderi</name>
    <dbReference type="NCBI Taxonomy" id="2663919"/>
    <lineage>
        <taxon>Eukaryota</taxon>
        <taxon>Fungi</taxon>
        <taxon>Fungi incertae sedis</taxon>
        <taxon>Zoopagomycota</taxon>
        <taxon>Kickxellomycotina</taxon>
        <taxon>Kickxellomycetes</taxon>
        <taxon>Kickxellales</taxon>
        <taxon>Kickxellaceae</taxon>
        <taxon>Coemansia</taxon>
    </lineage>
</organism>
<dbReference type="Proteomes" id="UP001140066">
    <property type="component" value="Unassembled WGS sequence"/>
</dbReference>
<comment type="caution">
    <text evidence="1">The sequence shown here is derived from an EMBL/GenBank/DDBJ whole genome shotgun (WGS) entry which is preliminary data.</text>
</comment>
<sequence>MQALGYEENEIVFSGDSAGGNLALALWQLLQKPRLFAMILVSPRVDIASSRRSWSVNAGADIIRGYNINNADDPLRKLLVPQGRPVDRRVVDLLADPYLSSINADLSGLPPTLVQAATAEVMFDDITEFVRRAKAQNNASIQYDVFEGGFHDFQFVPLLIPNSIKARENIGKFIHDQIALVDRP</sequence>
<dbReference type="EMBL" id="JANBUK010003531">
    <property type="protein sequence ID" value="KAJ2767093.1"/>
    <property type="molecule type" value="Genomic_DNA"/>
</dbReference>
<accession>A0ACC1JTI5</accession>
<proteinExistence type="predicted"/>
<name>A0ACC1JTI5_9FUNG</name>